<evidence type="ECO:0000313" key="2">
    <source>
        <dbReference type="EMBL" id="KAB2635553.1"/>
    </source>
</evidence>
<comment type="caution">
    <text evidence="2">The sequence shown here is derived from an EMBL/GenBank/DDBJ whole genome shotgun (WGS) entry which is preliminary data.</text>
</comment>
<dbReference type="OrthoDB" id="1750978at2759"/>
<feature type="region of interest" description="Disordered" evidence="1">
    <location>
        <begin position="1"/>
        <end position="48"/>
    </location>
</feature>
<proteinExistence type="predicted"/>
<reference evidence="2 3" key="1">
    <citation type="submission" date="2019-09" db="EMBL/GenBank/DDBJ databases">
        <authorList>
            <person name="Ou C."/>
        </authorList>
    </citation>
    <scope>NUCLEOTIDE SEQUENCE [LARGE SCALE GENOMIC DNA]</scope>
    <source>
        <strain evidence="2">S2</strain>
        <tissue evidence="2">Leaf</tissue>
    </source>
</reference>
<protein>
    <submittedName>
        <fullName evidence="2">GRIP domain-containing protein RUD3-like</fullName>
    </submittedName>
</protein>
<evidence type="ECO:0000256" key="1">
    <source>
        <dbReference type="SAM" id="MobiDB-lite"/>
    </source>
</evidence>
<reference evidence="2 3" key="3">
    <citation type="submission" date="2019-11" db="EMBL/GenBank/DDBJ databases">
        <title>A de novo genome assembly of a pear dwarfing rootstock.</title>
        <authorList>
            <person name="Wang F."/>
            <person name="Wang J."/>
            <person name="Li S."/>
            <person name="Zhang Y."/>
            <person name="Fang M."/>
            <person name="Ma L."/>
            <person name="Zhao Y."/>
            <person name="Jiang S."/>
        </authorList>
    </citation>
    <scope>NUCLEOTIDE SEQUENCE [LARGE SCALE GENOMIC DNA]</scope>
    <source>
        <strain evidence="2">S2</strain>
        <tissue evidence="2">Leaf</tissue>
    </source>
</reference>
<accession>A0A5N5I8Y6</accession>
<feature type="compositionally biased region" description="Polar residues" evidence="1">
    <location>
        <begin position="1"/>
        <end position="17"/>
    </location>
</feature>
<dbReference type="EMBL" id="SMOL01000004">
    <property type="protein sequence ID" value="KAB2635553.1"/>
    <property type="molecule type" value="Genomic_DNA"/>
</dbReference>
<sequence length="469" mass="53683">MSRSEGYSDKGSPSSGSRFEFVMSESSKSSLKSYEEEVSGGSYDHQMCLPSDEEAGEEYRSRDRALDIVASTSHMSVVEEGVLNVHLDKNLLDSRRQLEALRESYCTPNNVGMCLVHNEEFPTDPPKGHSSKGFIECACSSEKELIVFVEKVSKKGETNTKKGKVTMLVPLDDVLFHKRACKHRVKPIPRPKSEEEVLKISASKKAEAEAIGCVAAIVAKKKSHIFLPVMEHVVQESGPSSSCKRKYKEEADSIHWNNLKLKRKLPCKSTWAQAFRQVIKPHCAQEIRLKKRKWMAILEGYHGRCIIDKYHEKIKEHRQNGEPFVLELDPRVMRSLRMVPMPMGRLSKVRIVPKMPRMAMMVMEVRRSMMFLTRYVACSSSTRITASVSKASEYGVSPIEVRYKVWYDQRTWGYNDNCTRNAESANDVLPYEIFYLCLRNGCQVFYFGSLYEVVNCNDRIAEFTFPRKH</sequence>
<keyword evidence="3" id="KW-1185">Reference proteome</keyword>
<dbReference type="AlphaFoldDB" id="A0A5N5I8Y6"/>
<organism evidence="2 3">
    <name type="scientific">Pyrus ussuriensis x Pyrus communis</name>
    <dbReference type="NCBI Taxonomy" id="2448454"/>
    <lineage>
        <taxon>Eukaryota</taxon>
        <taxon>Viridiplantae</taxon>
        <taxon>Streptophyta</taxon>
        <taxon>Embryophyta</taxon>
        <taxon>Tracheophyta</taxon>
        <taxon>Spermatophyta</taxon>
        <taxon>Magnoliopsida</taxon>
        <taxon>eudicotyledons</taxon>
        <taxon>Gunneridae</taxon>
        <taxon>Pentapetalae</taxon>
        <taxon>rosids</taxon>
        <taxon>fabids</taxon>
        <taxon>Rosales</taxon>
        <taxon>Rosaceae</taxon>
        <taxon>Amygdaloideae</taxon>
        <taxon>Maleae</taxon>
        <taxon>Pyrus</taxon>
    </lineage>
</organism>
<dbReference type="Proteomes" id="UP000327157">
    <property type="component" value="Chromosome 5"/>
</dbReference>
<reference evidence="3" key="2">
    <citation type="submission" date="2019-10" db="EMBL/GenBank/DDBJ databases">
        <title>A de novo genome assembly of a pear dwarfing rootstock.</title>
        <authorList>
            <person name="Wang F."/>
            <person name="Wang J."/>
            <person name="Li S."/>
            <person name="Zhang Y."/>
            <person name="Fang M."/>
            <person name="Ma L."/>
            <person name="Zhao Y."/>
            <person name="Jiang S."/>
        </authorList>
    </citation>
    <scope>NUCLEOTIDE SEQUENCE [LARGE SCALE GENOMIC DNA]</scope>
</reference>
<gene>
    <name evidence="2" type="ORF">D8674_026087</name>
</gene>
<name>A0A5N5I8Y6_9ROSA</name>
<evidence type="ECO:0000313" key="3">
    <source>
        <dbReference type="Proteomes" id="UP000327157"/>
    </source>
</evidence>